<dbReference type="STRING" id="545619.SAMN04489860_2497"/>
<keyword evidence="2" id="KW-1185">Reference proteome</keyword>
<dbReference type="OrthoDB" id="5146554at2"/>
<dbReference type="EMBL" id="LT629776">
    <property type="protein sequence ID" value="SDS83738.1"/>
    <property type="molecule type" value="Genomic_DNA"/>
</dbReference>
<organism evidence="1 2">
    <name type="scientific">Paraoerskovia marina</name>
    <dbReference type="NCBI Taxonomy" id="545619"/>
    <lineage>
        <taxon>Bacteria</taxon>
        <taxon>Bacillati</taxon>
        <taxon>Actinomycetota</taxon>
        <taxon>Actinomycetes</taxon>
        <taxon>Micrococcales</taxon>
        <taxon>Cellulomonadaceae</taxon>
        <taxon>Paraoerskovia</taxon>
    </lineage>
</organism>
<evidence type="ECO:0008006" key="3">
    <source>
        <dbReference type="Google" id="ProtNLM"/>
    </source>
</evidence>
<evidence type="ECO:0000313" key="2">
    <source>
        <dbReference type="Proteomes" id="UP000185663"/>
    </source>
</evidence>
<proteinExistence type="predicted"/>
<accession>A0A1H1VG25</accession>
<name>A0A1H1VG25_9CELL</name>
<dbReference type="eggNOG" id="COG5435">
    <property type="taxonomic scope" value="Bacteria"/>
</dbReference>
<sequence length="158" mass="17029">MTTYTYPGPDFPGPPSVELTAEDGWQPRHGLGPAMTMERSDDGGAKLEVVVTRLRDWETLDEAAMKIAGALEKLPGYRELVRDADPVSGFDGFRLEAQVRNPAGGGAFLQLIRYALVQQRAGVRDLVQLMGSCTAAQATLVAPEIRAMQDSVVLLAAD</sequence>
<gene>
    <name evidence="1" type="ORF">SAMN04489860_2497</name>
</gene>
<evidence type="ECO:0000313" key="1">
    <source>
        <dbReference type="EMBL" id="SDS83738.1"/>
    </source>
</evidence>
<protein>
    <recommendedName>
        <fullName evidence="3">Lipoprotein LpqN</fullName>
    </recommendedName>
</protein>
<reference evidence="2" key="1">
    <citation type="submission" date="2016-10" db="EMBL/GenBank/DDBJ databases">
        <authorList>
            <person name="Varghese N."/>
            <person name="Submissions S."/>
        </authorList>
    </citation>
    <scope>NUCLEOTIDE SEQUENCE [LARGE SCALE GENOMIC DNA]</scope>
    <source>
        <strain evidence="2">DSM 22126</strain>
    </source>
</reference>
<dbReference type="Gene3D" id="3.40.1000.10">
    <property type="entry name" value="Mog1/PsbP, alpha/beta/alpha sandwich"/>
    <property type="match status" value="1"/>
</dbReference>
<dbReference type="RefSeq" id="WP_083372688.1">
    <property type="nucleotide sequence ID" value="NZ_LT629776.1"/>
</dbReference>
<dbReference type="AlphaFoldDB" id="A0A1H1VG25"/>
<dbReference type="Proteomes" id="UP000185663">
    <property type="component" value="Chromosome I"/>
</dbReference>